<keyword evidence="3" id="KW-1134">Transmembrane beta strand</keyword>
<dbReference type="AlphaFoldDB" id="A0A1T0B2C9"/>
<proteinExistence type="predicted"/>
<feature type="domain" description="Trimeric autotransporter adhesin YadA-like C-terminal membrane anchor" evidence="8">
    <location>
        <begin position="29"/>
        <end position="89"/>
    </location>
</feature>
<evidence type="ECO:0000256" key="7">
    <source>
        <dbReference type="ARBA" id="ARBA00023237"/>
    </source>
</evidence>
<keyword evidence="10" id="KW-1185">Reference proteome</keyword>
<evidence type="ECO:0000256" key="4">
    <source>
        <dbReference type="ARBA" id="ARBA00022692"/>
    </source>
</evidence>
<accession>A0A1T0B2C9</accession>
<evidence type="ECO:0000256" key="6">
    <source>
        <dbReference type="ARBA" id="ARBA00023136"/>
    </source>
</evidence>
<evidence type="ECO:0000256" key="1">
    <source>
        <dbReference type="ARBA" id="ARBA00004241"/>
    </source>
</evidence>
<evidence type="ECO:0000256" key="5">
    <source>
        <dbReference type="ARBA" id="ARBA00022729"/>
    </source>
</evidence>
<dbReference type="GO" id="GO:0009986">
    <property type="term" value="C:cell surface"/>
    <property type="evidence" value="ECO:0007669"/>
    <property type="project" value="UniProtKB-SubCell"/>
</dbReference>
<dbReference type="SUPFAM" id="SSF54523">
    <property type="entry name" value="Pili subunits"/>
    <property type="match status" value="1"/>
</dbReference>
<comment type="subcellular location">
    <subcellularLocation>
        <location evidence="2">Cell outer membrane</location>
    </subcellularLocation>
    <subcellularLocation>
        <location evidence="1">Cell surface</location>
    </subcellularLocation>
</comment>
<keyword evidence="7" id="KW-0998">Cell outer membrane</keyword>
<name>A0A1T0B2C9_9PAST</name>
<dbReference type="Pfam" id="PF03895">
    <property type="entry name" value="YadA_anchor"/>
    <property type="match status" value="1"/>
</dbReference>
<sequence length="89" mass="9383">MQQNANKISSLDQKLKRGLATQAALNGLFQPYNVGKMNLSVAVGGYESQSALAIGSGYRFNDKLAVKMGVAFSVNGGGTAYNVGANYEF</sequence>
<dbReference type="Proteomes" id="UP000190023">
    <property type="component" value="Unassembled WGS sequence"/>
</dbReference>
<evidence type="ECO:0000313" key="10">
    <source>
        <dbReference type="Proteomes" id="UP000190023"/>
    </source>
</evidence>
<evidence type="ECO:0000259" key="8">
    <source>
        <dbReference type="Pfam" id="PF03895"/>
    </source>
</evidence>
<organism evidence="9 10">
    <name type="scientific">[Haemophilus] felis</name>
    <dbReference type="NCBI Taxonomy" id="123822"/>
    <lineage>
        <taxon>Bacteria</taxon>
        <taxon>Pseudomonadati</taxon>
        <taxon>Pseudomonadota</taxon>
        <taxon>Gammaproteobacteria</taxon>
        <taxon>Pasteurellales</taxon>
        <taxon>Pasteurellaceae</taxon>
    </lineage>
</organism>
<dbReference type="Gene3D" id="3.30.1300.30">
    <property type="entry name" value="GSPII I/J protein-like"/>
    <property type="match status" value="1"/>
</dbReference>
<evidence type="ECO:0000256" key="3">
    <source>
        <dbReference type="ARBA" id="ARBA00022452"/>
    </source>
</evidence>
<keyword evidence="4" id="KW-0812">Transmembrane</keyword>
<reference evidence="9 10" key="1">
    <citation type="submission" date="2017-02" db="EMBL/GenBank/DDBJ databases">
        <title>Draft genome sequence of Haemophilus felis CCUG 31170 type strain.</title>
        <authorList>
            <person name="Engstrom-Jakobsson H."/>
            <person name="Salva-Serra F."/>
            <person name="Thorell K."/>
            <person name="Gonzales-Siles L."/>
            <person name="Karlsson R."/>
            <person name="Boulund F."/>
            <person name="Engstrand L."/>
            <person name="Kristiansson E."/>
            <person name="Moore E."/>
        </authorList>
    </citation>
    <scope>NUCLEOTIDE SEQUENCE [LARGE SCALE GENOMIC DNA]</scope>
    <source>
        <strain evidence="9 10">CCUG 31170</strain>
    </source>
</reference>
<evidence type="ECO:0000313" key="9">
    <source>
        <dbReference type="EMBL" id="OOS04343.1"/>
    </source>
</evidence>
<keyword evidence="5" id="KW-0732">Signal</keyword>
<keyword evidence="6" id="KW-0472">Membrane</keyword>
<protein>
    <submittedName>
        <fullName evidence="9">Adhesin</fullName>
    </submittedName>
</protein>
<gene>
    <name evidence="9" type="ORF">B0188_05165</name>
</gene>
<dbReference type="GO" id="GO:0009279">
    <property type="term" value="C:cell outer membrane"/>
    <property type="evidence" value="ECO:0007669"/>
    <property type="project" value="UniProtKB-SubCell"/>
</dbReference>
<dbReference type="InterPro" id="IPR045584">
    <property type="entry name" value="Pilin-like"/>
</dbReference>
<dbReference type="InterPro" id="IPR005594">
    <property type="entry name" value="YadA_C"/>
</dbReference>
<evidence type="ECO:0000256" key="2">
    <source>
        <dbReference type="ARBA" id="ARBA00004442"/>
    </source>
</evidence>
<comment type="caution">
    <text evidence="9">The sequence shown here is derived from an EMBL/GenBank/DDBJ whole genome shotgun (WGS) entry which is preliminary data.</text>
</comment>
<dbReference type="EMBL" id="MUYB01000020">
    <property type="protein sequence ID" value="OOS04343.1"/>
    <property type="molecule type" value="Genomic_DNA"/>
</dbReference>